<name>A0A9C5YWZ7_9MUSC</name>
<dbReference type="GeneID" id="119636877"/>
<accession>A0A9C5YWZ7</accession>
<organism evidence="2 3">
    <name type="scientific">Glossina fuscipes</name>
    <dbReference type="NCBI Taxonomy" id="7396"/>
    <lineage>
        <taxon>Eukaryota</taxon>
        <taxon>Metazoa</taxon>
        <taxon>Ecdysozoa</taxon>
        <taxon>Arthropoda</taxon>
        <taxon>Hexapoda</taxon>
        <taxon>Insecta</taxon>
        <taxon>Pterygota</taxon>
        <taxon>Neoptera</taxon>
        <taxon>Endopterygota</taxon>
        <taxon>Diptera</taxon>
        <taxon>Brachycera</taxon>
        <taxon>Muscomorpha</taxon>
        <taxon>Hippoboscoidea</taxon>
        <taxon>Glossinidae</taxon>
        <taxon>Glossina</taxon>
    </lineage>
</organism>
<evidence type="ECO:0000313" key="2">
    <source>
        <dbReference type="Proteomes" id="UP000092443"/>
    </source>
</evidence>
<dbReference type="Proteomes" id="UP000092443">
    <property type="component" value="Unplaced"/>
</dbReference>
<feature type="signal peptide" evidence="1">
    <location>
        <begin position="1"/>
        <end position="25"/>
    </location>
</feature>
<evidence type="ECO:0000313" key="3">
    <source>
        <dbReference type="RefSeq" id="XP_037888478.1"/>
    </source>
</evidence>
<dbReference type="RefSeq" id="XP_037888478.1">
    <property type="nucleotide sequence ID" value="XM_038032550.1"/>
</dbReference>
<dbReference type="KEGG" id="gfs:119636877"/>
<sequence length="129" mass="13922">MSCKAYAFTCSIALITLLAIRTVAADIDDNEVNDAQDHYMIQGVKVYQGDRQCVLVGGLCVHSSDCLQPTTNKGLCPSNAHRGVECCYELPVRPAPCVQHMGACMDRCPTALTRPGIDCENGKICCVLI</sequence>
<proteinExistence type="predicted"/>
<reference evidence="3" key="1">
    <citation type="submission" date="2025-08" db="UniProtKB">
        <authorList>
            <consortium name="RefSeq"/>
        </authorList>
    </citation>
    <scope>IDENTIFICATION</scope>
    <source>
        <tissue evidence="3">Whole body pupa</tissue>
    </source>
</reference>
<keyword evidence="1" id="KW-0732">Signal</keyword>
<gene>
    <name evidence="3" type="primary">LOC119636877</name>
</gene>
<keyword evidence="2" id="KW-1185">Reference proteome</keyword>
<evidence type="ECO:0000256" key="1">
    <source>
        <dbReference type="SAM" id="SignalP"/>
    </source>
</evidence>
<protein>
    <submittedName>
        <fullName evidence="3">U-scoloptoxin(19)-Sm1a isoform X1</fullName>
    </submittedName>
</protein>
<dbReference type="AlphaFoldDB" id="A0A9C5YWZ7"/>
<feature type="chain" id="PRO_5039698490" evidence="1">
    <location>
        <begin position="26"/>
        <end position="129"/>
    </location>
</feature>